<evidence type="ECO:0000313" key="2">
    <source>
        <dbReference type="EMBL" id="STZ07688.1"/>
    </source>
</evidence>
<proteinExistence type="predicted"/>
<evidence type="ECO:0000313" key="3">
    <source>
        <dbReference type="Proteomes" id="UP000254065"/>
    </source>
</evidence>
<reference evidence="2 3" key="1">
    <citation type="submission" date="2018-06" db="EMBL/GenBank/DDBJ databases">
        <authorList>
            <consortium name="Pathogen Informatics"/>
            <person name="Doyle S."/>
        </authorList>
    </citation>
    <scope>NUCLEOTIDE SEQUENCE [LARGE SCALE GENOMIC DNA]</scope>
    <source>
        <strain evidence="2 3">NCTC12877</strain>
    </source>
</reference>
<sequence>MLTELGAQVTITQAFDAERRAIRSEFAQKAEDYRKEAKDLPNDDPRKAELEEKAKQIDDSLRLFDGITSALYAPNSNGIIGDVARAASPELAYRIGQEFKENKILNQADNGNRPEEQSLQHLLAHAVLGAATSYATGNNIATGALAGVTSEKTAPILASYLYGKDPKELSQEQKDTITNIITLGTAGIAYGATGDVSSAVNNLDVSRNVVEWNYLQNTLMKDGRRIKVPASDEIRVYNYYELLVRIGLIDIDDVPNDVFESIAKTGLVDQENVTTDDVKEVMSGDVLEYKQGRLPLINPDFFDYNQIENLDNISYFQQNPNTKNLLDILKNNPKVSVSSSEDVASNINLIYTRDFDIIQKTGWRKYVPFLNDPEVKYGDFQLSEIIINANNQGISEIYQTPKVYPHNYNSGDYSTEIRTGSSFDTLGSPVEESDYVAAFKEGWSIGVETGLANDPVLQTGKVALGALAGVNPRKIDERLLKQVVLNAEKGHIAYSKGAIGNKIIDDSGFGNFSKNELRAGLDGTSNDSIRWHSFPGVTKGVDDRQLIINDKEAYLKGLAKIYEASGQKLNGRTEKLISDSIDRNNIYSVRNGLPGTHAEIRTYNSITSRYPNVKDKDISIATARAGEDYRIGESFPACTSCTSILPKEVNIPTGRIQPLPKGSKQDGKTYKREE</sequence>
<protein>
    <submittedName>
        <fullName evidence="2">Possible hemagglutinin (DUF637)</fullName>
    </submittedName>
</protein>
<dbReference type="EMBL" id="UGQB01000004">
    <property type="protein sequence ID" value="STZ07688.1"/>
    <property type="molecule type" value="Genomic_DNA"/>
</dbReference>
<name>A0A378QY24_9GAMM</name>
<organism evidence="2 3">
    <name type="scientific">Moraxella caprae</name>
    <dbReference type="NCBI Taxonomy" id="90240"/>
    <lineage>
        <taxon>Bacteria</taxon>
        <taxon>Pseudomonadati</taxon>
        <taxon>Pseudomonadota</taxon>
        <taxon>Gammaproteobacteria</taxon>
        <taxon>Moraxellales</taxon>
        <taxon>Moraxellaceae</taxon>
        <taxon>Moraxella</taxon>
    </lineage>
</organism>
<feature type="region of interest" description="Disordered" evidence="1">
    <location>
        <begin position="652"/>
        <end position="674"/>
    </location>
</feature>
<evidence type="ECO:0000256" key="1">
    <source>
        <dbReference type="SAM" id="MobiDB-lite"/>
    </source>
</evidence>
<feature type="compositionally biased region" description="Basic and acidic residues" evidence="1">
    <location>
        <begin position="663"/>
        <end position="674"/>
    </location>
</feature>
<accession>A0A378QY24</accession>
<dbReference type="Proteomes" id="UP000254065">
    <property type="component" value="Unassembled WGS sequence"/>
</dbReference>
<gene>
    <name evidence="2" type="ORF">NCTC12877_00665</name>
</gene>
<dbReference type="RefSeq" id="WP_029103638.1">
    <property type="nucleotide sequence ID" value="NZ_UGQB01000004.1"/>
</dbReference>
<dbReference type="STRING" id="1122244.GCA_000426885_02260"/>
<keyword evidence="3" id="KW-1185">Reference proteome</keyword>
<dbReference type="AlphaFoldDB" id="A0A378QY24"/>